<gene>
    <name evidence="4" type="ORF">BSK56_19905</name>
</gene>
<sequence length="144" mass="16567">MTEIYRVDSVWQLAGVYEVRTRTFVNGQGIPKELEFDEVYGERYCYLLLEENQTAVATARINLTQEEYAKIDRVGVIPEFQNKGYGRILIDAAENWIRELGIHKIVITSQQQAVGFYESLGYIARPEIIIKSAIPIVYTEKEIS</sequence>
<proteinExistence type="predicted"/>
<dbReference type="InterPro" id="IPR016181">
    <property type="entry name" value="Acyl_CoA_acyltransferase"/>
</dbReference>
<dbReference type="Pfam" id="PF00583">
    <property type="entry name" value="Acetyltransf_1"/>
    <property type="match status" value="1"/>
</dbReference>
<dbReference type="RefSeq" id="WP_076112447.1">
    <property type="nucleotide sequence ID" value="NZ_MPTB01000026.1"/>
</dbReference>
<dbReference type="InterPro" id="IPR050832">
    <property type="entry name" value="Bact_Acetyltransf"/>
</dbReference>
<reference evidence="4 5" key="1">
    <citation type="submission" date="2016-10" db="EMBL/GenBank/DDBJ databases">
        <title>Paenibacillus species isolates.</title>
        <authorList>
            <person name="Beno S.M."/>
        </authorList>
    </citation>
    <scope>NUCLEOTIDE SEQUENCE [LARGE SCALE GENOMIC DNA]</scope>
    <source>
        <strain evidence="4 5">FSL H7-0744</strain>
    </source>
</reference>
<dbReference type="SUPFAM" id="SSF55729">
    <property type="entry name" value="Acyl-CoA N-acyltransferases (Nat)"/>
    <property type="match status" value="1"/>
</dbReference>
<feature type="domain" description="N-acetyltransferase" evidence="3">
    <location>
        <begin position="3"/>
        <end position="141"/>
    </location>
</feature>
<keyword evidence="5" id="KW-1185">Reference proteome</keyword>
<keyword evidence="2" id="KW-0012">Acyltransferase</keyword>
<dbReference type="PROSITE" id="PS51186">
    <property type="entry name" value="GNAT"/>
    <property type="match status" value="1"/>
</dbReference>
<dbReference type="PANTHER" id="PTHR43877">
    <property type="entry name" value="AMINOALKYLPHOSPHONATE N-ACETYLTRANSFERASE-RELATED-RELATED"/>
    <property type="match status" value="1"/>
</dbReference>
<comment type="caution">
    <text evidence="4">The sequence shown here is derived from an EMBL/GenBank/DDBJ whole genome shotgun (WGS) entry which is preliminary data.</text>
</comment>
<name>A0ABX3H6U8_PAEBO</name>
<dbReference type="Proteomes" id="UP000187412">
    <property type="component" value="Unassembled WGS sequence"/>
</dbReference>
<dbReference type="Gene3D" id="3.40.630.30">
    <property type="match status" value="1"/>
</dbReference>
<evidence type="ECO:0000259" key="3">
    <source>
        <dbReference type="PROSITE" id="PS51186"/>
    </source>
</evidence>
<accession>A0ABX3H6U8</accession>
<evidence type="ECO:0000256" key="1">
    <source>
        <dbReference type="ARBA" id="ARBA00022679"/>
    </source>
</evidence>
<dbReference type="InterPro" id="IPR000182">
    <property type="entry name" value="GNAT_dom"/>
</dbReference>
<evidence type="ECO:0000256" key="2">
    <source>
        <dbReference type="ARBA" id="ARBA00023315"/>
    </source>
</evidence>
<organism evidence="4 5">
    <name type="scientific">Paenibacillus borealis</name>
    <dbReference type="NCBI Taxonomy" id="160799"/>
    <lineage>
        <taxon>Bacteria</taxon>
        <taxon>Bacillati</taxon>
        <taxon>Bacillota</taxon>
        <taxon>Bacilli</taxon>
        <taxon>Bacillales</taxon>
        <taxon>Paenibacillaceae</taxon>
        <taxon>Paenibacillus</taxon>
    </lineage>
</organism>
<keyword evidence="1" id="KW-0808">Transferase</keyword>
<dbReference type="EMBL" id="MPTB01000026">
    <property type="protein sequence ID" value="OMD45387.1"/>
    <property type="molecule type" value="Genomic_DNA"/>
</dbReference>
<evidence type="ECO:0000313" key="5">
    <source>
        <dbReference type="Proteomes" id="UP000187412"/>
    </source>
</evidence>
<dbReference type="CDD" id="cd04301">
    <property type="entry name" value="NAT_SF"/>
    <property type="match status" value="1"/>
</dbReference>
<protein>
    <submittedName>
        <fullName evidence="4">GNAT family N-acetyltransferase</fullName>
    </submittedName>
</protein>
<evidence type="ECO:0000313" key="4">
    <source>
        <dbReference type="EMBL" id="OMD45387.1"/>
    </source>
</evidence>